<organism evidence="1 2">
    <name type="scientific">Aspergillus glaucus CBS 516.65</name>
    <dbReference type="NCBI Taxonomy" id="1160497"/>
    <lineage>
        <taxon>Eukaryota</taxon>
        <taxon>Fungi</taxon>
        <taxon>Dikarya</taxon>
        <taxon>Ascomycota</taxon>
        <taxon>Pezizomycotina</taxon>
        <taxon>Eurotiomycetes</taxon>
        <taxon>Eurotiomycetidae</taxon>
        <taxon>Eurotiales</taxon>
        <taxon>Aspergillaceae</taxon>
        <taxon>Aspergillus</taxon>
        <taxon>Aspergillus subgen. Aspergillus</taxon>
    </lineage>
</organism>
<dbReference type="RefSeq" id="XP_022399976.1">
    <property type="nucleotide sequence ID" value="XM_022542812.1"/>
</dbReference>
<dbReference type="VEuPathDB" id="FungiDB:ASPGLDRAFT_173941"/>
<evidence type="ECO:0000313" key="2">
    <source>
        <dbReference type="Proteomes" id="UP000184300"/>
    </source>
</evidence>
<dbReference type="GeneID" id="34459073"/>
<dbReference type="AlphaFoldDB" id="A0A1L9VH65"/>
<keyword evidence="2" id="KW-1185">Reference proteome</keyword>
<sequence length="118" mass="13925">MSSIHDNMKRRVRSITHNTQNEIAFVDAVKGPDDLIVIFCRRRFYEHLTWEEYKAIGEPAITATVRSGWSCMEMDRLGESIRQGKFNKSELDRLREEAKDKHRWISTREHSEPVSVFD</sequence>
<reference evidence="2" key="1">
    <citation type="journal article" date="2017" name="Genome Biol.">
        <title>Comparative genomics reveals high biological diversity and specific adaptations in the industrially and medically important fungal genus Aspergillus.</title>
        <authorList>
            <person name="de Vries R.P."/>
            <person name="Riley R."/>
            <person name="Wiebenga A."/>
            <person name="Aguilar-Osorio G."/>
            <person name="Amillis S."/>
            <person name="Uchima C.A."/>
            <person name="Anderluh G."/>
            <person name="Asadollahi M."/>
            <person name="Askin M."/>
            <person name="Barry K."/>
            <person name="Battaglia E."/>
            <person name="Bayram O."/>
            <person name="Benocci T."/>
            <person name="Braus-Stromeyer S.A."/>
            <person name="Caldana C."/>
            <person name="Canovas D."/>
            <person name="Cerqueira G.C."/>
            <person name="Chen F."/>
            <person name="Chen W."/>
            <person name="Choi C."/>
            <person name="Clum A."/>
            <person name="Dos Santos R.A."/>
            <person name="Damasio A.R."/>
            <person name="Diallinas G."/>
            <person name="Emri T."/>
            <person name="Fekete E."/>
            <person name="Flipphi M."/>
            <person name="Freyberg S."/>
            <person name="Gallo A."/>
            <person name="Gournas C."/>
            <person name="Habgood R."/>
            <person name="Hainaut M."/>
            <person name="Harispe M.L."/>
            <person name="Henrissat B."/>
            <person name="Hilden K.S."/>
            <person name="Hope R."/>
            <person name="Hossain A."/>
            <person name="Karabika E."/>
            <person name="Karaffa L."/>
            <person name="Karanyi Z."/>
            <person name="Krasevec N."/>
            <person name="Kuo A."/>
            <person name="Kusch H."/>
            <person name="LaButti K."/>
            <person name="Lagendijk E.L."/>
            <person name="Lapidus A."/>
            <person name="Levasseur A."/>
            <person name="Lindquist E."/>
            <person name="Lipzen A."/>
            <person name="Logrieco A.F."/>
            <person name="MacCabe A."/>
            <person name="Maekelae M.R."/>
            <person name="Malavazi I."/>
            <person name="Melin P."/>
            <person name="Meyer V."/>
            <person name="Mielnichuk N."/>
            <person name="Miskei M."/>
            <person name="Molnar A.P."/>
            <person name="Mule G."/>
            <person name="Ngan C.Y."/>
            <person name="Orejas M."/>
            <person name="Orosz E."/>
            <person name="Ouedraogo J.P."/>
            <person name="Overkamp K.M."/>
            <person name="Park H.-S."/>
            <person name="Perrone G."/>
            <person name="Piumi F."/>
            <person name="Punt P.J."/>
            <person name="Ram A.F."/>
            <person name="Ramon A."/>
            <person name="Rauscher S."/>
            <person name="Record E."/>
            <person name="Riano-Pachon D.M."/>
            <person name="Robert V."/>
            <person name="Roehrig J."/>
            <person name="Ruller R."/>
            <person name="Salamov A."/>
            <person name="Salih N.S."/>
            <person name="Samson R.A."/>
            <person name="Sandor E."/>
            <person name="Sanguinetti M."/>
            <person name="Schuetze T."/>
            <person name="Sepcic K."/>
            <person name="Shelest E."/>
            <person name="Sherlock G."/>
            <person name="Sophianopoulou V."/>
            <person name="Squina F.M."/>
            <person name="Sun H."/>
            <person name="Susca A."/>
            <person name="Todd R.B."/>
            <person name="Tsang A."/>
            <person name="Unkles S.E."/>
            <person name="van de Wiele N."/>
            <person name="van Rossen-Uffink D."/>
            <person name="Oliveira J.V."/>
            <person name="Vesth T.C."/>
            <person name="Visser J."/>
            <person name="Yu J.-H."/>
            <person name="Zhou M."/>
            <person name="Andersen M.R."/>
            <person name="Archer D.B."/>
            <person name="Baker S.E."/>
            <person name="Benoit I."/>
            <person name="Brakhage A.A."/>
            <person name="Braus G.H."/>
            <person name="Fischer R."/>
            <person name="Frisvad J.C."/>
            <person name="Goldman G.H."/>
            <person name="Houbraken J."/>
            <person name="Oakley B."/>
            <person name="Pocsi I."/>
            <person name="Scazzocchio C."/>
            <person name="Seiboth B."/>
            <person name="vanKuyk P.A."/>
            <person name="Wortman J."/>
            <person name="Dyer P.S."/>
            <person name="Grigoriev I.V."/>
        </authorList>
    </citation>
    <scope>NUCLEOTIDE SEQUENCE [LARGE SCALE GENOMIC DNA]</scope>
    <source>
        <strain evidence="2">CBS 516.65</strain>
    </source>
</reference>
<dbReference type="EMBL" id="KV878900">
    <property type="protein sequence ID" value="OJJ83278.1"/>
    <property type="molecule type" value="Genomic_DNA"/>
</dbReference>
<gene>
    <name evidence="1" type="ORF">ASPGLDRAFT_173941</name>
</gene>
<accession>A0A1L9VH65</accession>
<dbReference type="Proteomes" id="UP000184300">
    <property type="component" value="Unassembled WGS sequence"/>
</dbReference>
<evidence type="ECO:0000313" key="1">
    <source>
        <dbReference type="EMBL" id="OJJ83278.1"/>
    </source>
</evidence>
<dbReference type="STRING" id="1160497.A0A1L9VH65"/>
<dbReference type="OrthoDB" id="4471151at2759"/>
<proteinExistence type="predicted"/>
<protein>
    <submittedName>
        <fullName evidence="1">Uncharacterized protein</fullName>
    </submittedName>
</protein>
<name>A0A1L9VH65_ASPGL</name>